<dbReference type="GO" id="GO:0003724">
    <property type="term" value="F:RNA helicase activity"/>
    <property type="evidence" value="ECO:0007669"/>
    <property type="project" value="InterPro"/>
</dbReference>
<dbReference type="EMBL" id="PCYI01000029">
    <property type="protein sequence ID" value="PIR44469.1"/>
    <property type="molecule type" value="Genomic_DNA"/>
</dbReference>
<dbReference type="SMART" id="SM00487">
    <property type="entry name" value="DEXDc"/>
    <property type="match status" value="1"/>
</dbReference>
<dbReference type="GO" id="GO:0005829">
    <property type="term" value="C:cytosol"/>
    <property type="evidence" value="ECO:0007669"/>
    <property type="project" value="TreeGrafter"/>
</dbReference>
<evidence type="ECO:0000259" key="10">
    <source>
        <dbReference type="PROSITE" id="PS51195"/>
    </source>
</evidence>
<comment type="caution">
    <text evidence="11">The sequence shown here is derived from an EMBL/GenBank/DDBJ whole genome shotgun (WGS) entry which is preliminary data.</text>
</comment>
<dbReference type="InterPro" id="IPR014001">
    <property type="entry name" value="Helicase_ATP-bd"/>
</dbReference>
<evidence type="ECO:0000259" key="8">
    <source>
        <dbReference type="PROSITE" id="PS51192"/>
    </source>
</evidence>
<evidence type="ECO:0000256" key="7">
    <source>
        <dbReference type="SAM" id="MobiDB-lite"/>
    </source>
</evidence>
<dbReference type="Pfam" id="PF00270">
    <property type="entry name" value="DEAD"/>
    <property type="match status" value="1"/>
</dbReference>
<feature type="domain" description="Helicase ATP-binding" evidence="8">
    <location>
        <begin position="54"/>
        <end position="222"/>
    </location>
</feature>
<dbReference type="CDD" id="cd00268">
    <property type="entry name" value="DEADc"/>
    <property type="match status" value="1"/>
</dbReference>
<dbReference type="PROSITE" id="PS51195">
    <property type="entry name" value="Q_MOTIF"/>
    <property type="match status" value="1"/>
</dbReference>
<dbReference type="PROSITE" id="PS51194">
    <property type="entry name" value="HELICASE_CTER"/>
    <property type="match status" value="1"/>
</dbReference>
<name>A0A2H0RD54_9BACT</name>
<sequence>MTHVSSTPLASTPNTGAKLGARLSFRDLGLAQLLLDILEKLKLVDPTPIQAKAIPLALTGSDVIGIAQTGTGKTFAFGLPMLQRLAIHKGTGLVLVPTRELALQVEESLQKVGRSLSLRTAVIVGGASMGKQIQAIRSKPHVLVATPGRLNDHLQQKTVNLNDVQVLVLDEADHMLDMGFEPQIKKILAHVPKDRQTLLFSATMPPKIRAMTSAYMRSPAVVEAAPSGTSAEKVQQELYVVTKDEKTRLLEHVLGSHEGSVLVFSRTKHGAKKLTRHVGQMGHTAAEIHSNKSLVQRRAALDGFKSGKHRVLIATDIAARGIDVSDIALVVNYDLPTNPEDYVHRIGRTARAGKSGKAISFAERNQRRDVQIIERLIRKTLRPSVLPELPPARIPNPAPPERPERSPRAFYPRRDSSRGSGAPRTANRGTRSPLTRGRPQRNSQRFGRQPART</sequence>
<dbReference type="AlphaFoldDB" id="A0A2H0RD54"/>
<proteinExistence type="inferred from homology"/>
<feature type="region of interest" description="Disordered" evidence="7">
    <location>
        <begin position="386"/>
        <end position="453"/>
    </location>
</feature>
<dbReference type="InterPro" id="IPR014014">
    <property type="entry name" value="RNA_helicase_DEAD_Q_motif"/>
</dbReference>
<evidence type="ECO:0000313" key="11">
    <source>
        <dbReference type="EMBL" id="PIR44469.1"/>
    </source>
</evidence>
<reference evidence="11 12" key="1">
    <citation type="submission" date="2017-09" db="EMBL/GenBank/DDBJ databases">
        <title>Depth-based differentiation of microbial function through sediment-hosted aquifers and enrichment of novel symbionts in the deep terrestrial subsurface.</title>
        <authorList>
            <person name="Probst A.J."/>
            <person name="Ladd B."/>
            <person name="Jarett J.K."/>
            <person name="Geller-Mcgrath D.E."/>
            <person name="Sieber C.M."/>
            <person name="Emerson J.B."/>
            <person name="Anantharaman K."/>
            <person name="Thomas B.C."/>
            <person name="Malmstrom R."/>
            <person name="Stieglmeier M."/>
            <person name="Klingl A."/>
            <person name="Woyke T."/>
            <person name="Ryan C.M."/>
            <person name="Banfield J.F."/>
        </authorList>
    </citation>
    <scope>NUCLEOTIDE SEQUENCE [LARGE SCALE GENOMIC DNA]</scope>
    <source>
        <strain evidence="11">CG10_big_fil_rev_8_21_14_0_10_51_16</strain>
    </source>
</reference>
<feature type="compositionally biased region" description="Polar residues" evidence="7">
    <location>
        <begin position="440"/>
        <end position="453"/>
    </location>
</feature>
<evidence type="ECO:0008006" key="13">
    <source>
        <dbReference type="Google" id="ProtNLM"/>
    </source>
</evidence>
<feature type="domain" description="DEAD-box RNA helicase Q" evidence="10">
    <location>
        <begin position="23"/>
        <end position="51"/>
    </location>
</feature>
<feature type="compositionally biased region" description="Basic and acidic residues" evidence="7">
    <location>
        <begin position="401"/>
        <end position="417"/>
    </location>
</feature>
<feature type="short sequence motif" description="Q motif" evidence="6">
    <location>
        <begin position="23"/>
        <end position="51"/>
    </location>
</feature>
<dbReference type="SUPFAM" id="SSF52540">
    <property type="entry name" value="P-loop containing nucleoside triphosphate hydrolases"/>
    <property type="match status" value="1"/>
</dbReference>
<dbReference type="PANTHER" id="PTHR47959:SF13">
    <property type="entry name" value="ATP-DEPENDENT RNA HELICASE RHLE"/>
    <property type="match status" value="1"/>
</dbReference>
<keyword evidence="2" id="KW-0378">Hydrolase</keyword>
<dbReference type="InterPro" id="IPR001650">
    <property type="entry name" value="Helicase_C-like"/>
</dbReference>
<dbReference type="GO" id="GO:0016787">
    <property type="term" value="F:hydrolase activity"/>
    <property type="evidence" value="ECO:0007669"/>
    <property type="project" value="UniProtKB-KW"/>
</dbReference>
<evidence type="ECO:0000256" key="4">
    <source>
        <dbReference type="ARBA" id="ARBA00022840"/>
    </source>
</evidence>
<evidence type="ECO:0000256" key="5">
    <source>
        <dbReference type="ARBA" id="ARBA00038437"/>
    </source>
</evidence>
<dbReference type="Pfam" id="PF00271">
    <property type="entry name" value="Helicase_C"/>
    <property type="match status" value="1"/>
</dbReference>
<evidence type="ECO:0000256" key="1">
    <source>
        <dbReference type="ARBA" id="ARBA00022741"/>
    </source>
</evidence>
<dbReference type="InterPro" id="IPR044742">
    <property type="entry name" value="DEAD/DEAH_RhlB"/>
</dbReference>
<dbReference type="Proteomes" id="UP000228767">
    <property type="component" value="Unassembled WGS sequence"/>
</dbReference>
<protein>
    <recommendedName>
        <fullName evidence="13">DEAD/DEAH box helicase</fullName>
    </recommendedName>
</protein>
<dbReference type="InterPro" id="IPR011545">
    <property type="entry name" value="DEAD/DEAH_box_helicase_dom"/>
</dbReference>
<dbReference type="InterPro" id="IPR050079">
    <property type="entry name" value="DEAD_box_RNA_helicase"/>
</dbReference>
<dbReference type="PROSITE" id="PS51192">
    <property type="entry name" value="HELICASE_ATP_BIND_1"/>
    <property type="match status" value="1"/>
</dbReference>
<keyword evidence="3" id="KW-0347">Helicase</keyword>
<dbReference type="SMART" id="SM00490">
    <property type="entry name" value="HELICc"/>
    <property type="match status" value="1"/>
</dbReference>
<evidence type="ECO:0000259" key="9">
    <source>
        <dbReference type="PROSITE" id="PS51194"/>
    </source>
</evidence>
<dbReference type="Gene3D" id="3.40.50.300">
    <property type="entry name" value="P-loop containing nucleotide triphosphate hydrolases"/>
    <property type="match status" value="2"/>
</dbReference>
<gene>
    <name evidence="11" type="ORF">COV10_04415</name>
</gene>
<evidence type="ECO:0000256" key="6">
    <source>
        <dbReference type="PROSITE-ProRule" id="PRU00552"/>
    </source>
</evidence>
<keyword evidence="1" id="KW-0547">Nucleotide-binding</keyword>
<feature type="domain" description="Helicase C-terminal" evidence="9">
    <location>
        <begin position="233"/>
        <end position="398"/>
    </location>
</feature>
<dbReference type="PANTHER" id="PTHR47959">
    <property type="entry name" value="ATP-DEPENDENT RNA HELICASE RHLE-RELATED"/>
    <property type="match status" value="1"/>
</dbReference>
<dbReference type="InterPro" id="IPR027417">
    <property type="entry name" value="P-loop_NTPase"/>
</dbReference>
<dbReference type="GO" id="GO:0005524">
    <property type="term" value="F:ATP binding"/>
    <property type="evidence" value="ECO:0007669"/>
    <property type="project" value="UniProtKB-KW"/>
</dbReference>
<accession>A0A2H0RD54</accession>
<evidence type="ECO:0000256" key="3">
    <source>
        <dbReference type="ARBA" id="ARBA00022806"/>
    </source>
</evidence>
<evidence type="ECO:0000313" key="12">
    <source>
        <dbReference type="Proteomes" id="UP000228767"/>
    </source>
</evidence>
<comment type="similarity">
    <text evidence="5">Belongs to the DEAD box helicase family.</text>
</comment>
<dbReference type="CDD" id="cd18787">
    <property type="entry name" value="SF2_C_DEAD"/>
    <property type="match status" value="1"/>
</dbReference>
<evidence type="ECO:0000256" key="2">
    <source>
        <dbReference type="ARBA" id="ARBA00022801"/>
    </source>
</evidence>
<organism evidence="11 12">
    <name type="scientific">Candidatus Vogelbacteria bacterium CG10_big_fil_rev_8_21_14_0_10_51_16</name>
    <dbReference type="NCBI Taxonomy" id="1975045"/>
    <lineage>
        <taxon>Bacteria</taxon>
        <taxon>Candidatus Vogeliibacteriota</taxon>
    </lineage>
</organism>
<dbReference type="GO" id="GO:0003676">
    <property type="term" value="F:nucleic acid binding"/>
    <property type="evidence" value="ECO:0007669"/>
    <property type="project" value="InterPro"/>
</dbReference>
<keyword evidence="4" id="KW-0067">ATP-binding</keyword>
<feature type="compositionally biased region" description="Pro residues" evidence="7">
    <location>
        <begin position="388"/>
        <end position="400"/>
    </location>
</feature>